<dbReference type="AlphaFoldDB" id="A0A9P7APY1"/>
<sequence>MPHFPQLSLLNTFYTGLLEELTLHLFRSSWLKALGDLACYCMAVGSVDLLLQIPINLELSAKLKAYKIAAFIHFAHFLLGADTLLQLQLQHARGILPYILRYHADCFLVSWHSFSIMSHFSRNTSDSDDEWDAEPIIESVTIPGPNASKGDLMEALKTLQVQVQKLVEENHTLCKENKVLIAEKLKHKCRAEALNELLAYKQTITLYTHKYGMTIEMFPNAKLLSKQCPLNPTPFNS</sequence>
<dbReference type="Proteomes" id="UP000719766">
    <property type="component" value="Unassembled WGS sequence"/>
</dbReference>
<protein>
    <submittedName>
        <fullName evidence="2">Uncharacterized protein</fullName>
    </submittedName>
</protein>
<dbReference type="GeneID" id="64600493"/>
<name>A0A9P7APY1_9AGAM</name>
<keyword evidence="3" id="KW-1185">Reference proteome</keyword>
<evidence type="ECO:0000313" key="3">
    <source>
        <dbReference type="Proteomes" id="UP000719766"/>
    </source>
</evidence>
<feature type="coiled-coil region" evidence="1">
    <location>
        <begin position="149"/>
        <end position="176"/>
    </location>
</feature>
<keyword evidence="1" id="KW-0175">Coiled coil</keyword>
<gene>
    <name evidence="2" type="ORF">HD556DRAFT_1444113</name>
</gene>
<comment type="caution">
    <text evidence="2">The sequence shown here is derived from an EMBL/GenBank/DDBJ whole genome shotgun (WGS) entry which is preliminary data.</text>
</comment>
<dbReference type="OrthoDB" id="2682074at2759"/>
<reference evidence="2" key="1">
    <citation type="journal article" date="2020" name="New Phytol.">
        <title>Comparative genomics reveals dynamic genome evolution in host specialist ectomycorrhizal fungi.</title>
        <authorList>
            <person name="Lofgren L.A."/>
            <person name="Nguyen N.H."/>
            <person name="Vilgalys R."/>
            <person name="Ruytinx J."/>
            <person name="Liao H.L."/>
            <person name="Branco S."/>
            <person name="Kuo A."/>
            <person name="LaButti K."/>
            <person name="Lipzen A."/>
            <person name="Andreopoulos W."/>
            <person name="Pangilinan J."/>
            <person name="Riley R."/>
            <person name="Hundley H."/>
            <person name="Na H."/>
            <person name="Barry K."/>
            <person name="Grigoriev I.V."/>
            <person name="Stajich J.E."/>
            <person name="Kennedy P.G."/>
        </authorList>
    </citation>
    <scope>NUCLEOTIDE SEQUENCE</scope>
    <source>
        <strain evidence="2">S12</strain>
    </source>
</reference>
<evidence type="ECO:0000256" key="1">
    <source>
        <dbReference type="SAM" id="Coils"/>
    </source>
</evidence>
<proteinExistence type="predicted"/>
<accession>A0A9P7APY1</accession>
<dbReference type="EMBL" id="JABBWE010000034">
    <property type="protein sequence ID" value="KAG1792722.1"/>
    <property type="molecule type" value="Genomic_DNA"/>
</dbReference>
<dbReference type="RefSeq" id="XP_041159291.1">
    <property type="nucleotide sequence ID" value="XM_041306729.1"/>
</dbReference>
<organism evidence="2 3">
    <name type="scientific">Suillus plorans</name>
    <dbReference type="NCBI Taxonomy" id="116603"/>
    <lineage>
        <taxon>Eukaryota</taxon>
        <taxon>Fungi</taxon>
        <taxon>Dikarya</taxon>
        <taxon>Basidiomycota</taxon>
        <taxon>Agaricomycotina</taxon>
        <taxon>Agaricomycetes</taxon>
        <taxon>Agaricomycetidae</taxon>
        <taxon>Boletales</taxon>
        <taxon>Suillineae</taxon>
        <taxon>Suillaceae</taxon>
        <taxon>Suillus</taxon>
    </lineage>
</organism>
<evidence type="ECO:0000313" key="2">
    <source>
        <dbReference type="EMBL" id="KAG1792722.1"/>
    </source>
</evidence>